<dbReference type="GO" id="GO:0012505">
    <property type="term" value="C:endomembrane system"/>
    <property type="evidence" value="ECO:0007669"/>
    <property type="project" value="UniProtKB-SubCell"/>
</dbReference>
<dbReference type="GO" id="GO:0005384">
    <property type="term" value="F:manganese ion transmembrane transporter activity"/>
    <property type="evidence" value="ECO:0007669"/>
    <property type="project" value="InterPro"/>
</dbReference>
<organism evidence="6 7">
    <name type="scientific">Roseibium alexandrii</name>
    <dbReference type="NCBI Taxonomy" id="388408"/>
    <lineage>
        <taxon>Bacteria</taxon>
        <taxon>Pseudomonadati</taxon>
        <taxon>Pseudomonadota</taxon>
        <taxon>Alphaproteobacteria</taxon>
        <taxon>Hyphomicrobiales</taxon>
        <taxon>Stappiaceae</taxon>
        <taxon>Roseibium</taxon>
    </lineage>
</organism>
<dbReference type="STRING" id="388408.LAX5112_00956"/>
<evidence type="ECO:0000313" key="6">
    <source>
        <dbReference type="EMBL" id="CTQ66406.1"/>
    </source>
</evidence>
<evidence type="ECO:0000256" key="2">
    <source>
        <dbReference type="ARBA" id="ARBA00022692"/>
    </source>
</evidence>
<evidence type="ECO:0000313" key="7">
    <source>
        <dbReference type="Proteomes" id="UP000053235"/>
    </source>
</evidence>
<protein>
    <submittedName>
        <fullName evidence="6">VIT family protein</fullName>
    </submittedName>
</protein>
<evidence type="ECO:0000256" key="3">
    <source>
        <dbReference type="ARBA" id="ARBA00022989"/>
    </source>
</evidence>
<evidence type="ECO:0000256" key="5">
    <source>
        <dbReference type="SAM" id="Phobius"/>
    </source>
</evidence>
<dbReference type="InterPro" id="IPR008217">
    <property type="entry name" value="Ccc1_fam"/>
</dbReference>
<gene>
    <name evidence="6" type="ORF">LAX5112_00956</name>
</gene>
<proteinExistence type="predicted"/>
<dbReference type="AlphaFoldDB" id="A0A0M6ZVY6"/>
<reference evidence="7" key="1">
    <citation type="submission" date="2015-07" db="EMBL/GenBank/DDBJ databases">
        <authorList>
            <person name="Rodrigo-Torres Lidia"/>
            <person name="Arahal R.David."/>
        </authorList>
    </citation>
    <scope>NUCLEOTIDE SEQUENCE [LARGE SCALE GENOMIC DNA]</scope>
    <source>
        <strain evidence="7">CECT 5112</strain>
    </source>
</reference>
<keyword evidence="7" id="KW-1185">Reference proteome</keyword>
<keyword evidence="2 5" id="KW-0812">Transmembrane</keyword>
<keyword evidence="3 5" id="KW-1133">Transmembrane helix</keyword>
<dbReference type="Pfam" id="PF01988">
    <property type="entry name" value="VIT1"/>
    <property type="match status" value="1"/>
</dbReference>
<sequence>MPNRPLEHSHQPNDIADRLARGPDTSYLRDWVYGGIDGAVTTFAIVAGSVGANLSTRIILILGVANLLADGFSMAAANYSGSKSENEDFQRLRAIEEKHIRVEPDGEREEIRQIFKAKGYEGDDLEDIVRLVTSNRTTWIETMMLAEYGVSDGGRAPMKAALYTFAAFVLFGALPLLPFLADIQASAVLASGLTACAFFAIGSLRARWSQRHWVGCGIETTAIGMVAAAIAFLAGHGLQQVFGG</sequence>
<feature type="transmembrane region" description="Helical" evidence="5">
    <location>
        <begin position="213"/>
        <end position="234"/>
    </location>
</feature>
<dbReference type="Proteomes" id="UP000053235">
    <property type="component" value="Unassembled WGS sequence"/>
</dbReference>
<name>A0A0M6ZVY6_9HYPH</name>
<feature type="transmembrane region" description="Helical" evidence="5">
    <location>
        <begin position="31"/>
        <end position="52"/>
    </location>
</feature>
<evidence type="ECO:0000256" key="4">
    <source>
        <dbReference type="ARBA" id="ARBA00023136"/>
    </source>
</evidence>
<keyword evidence="4 5" id="KW-0472">Membrane</keyword>
<dbReference type="PANTHER" id="PTHR31851">
    <property type="entry name" value="FE(2+)/MN(2+) TRANSPORTER PCL1"/>
    <property type="match status" value="1"/>
</dbReference>
<feature type="transmembrane region" description="Helical" evidence="5">
    <location>
        <begin position="160"/>
        <end position="177"/>
    </location>
</feature>
<comment type="subcellular location">
    <subcellularLocation>
        <location evidence="1">Endomembrane system</location>
        <topology evidence="1">Multi-pass membrane protein</topology>
    </subcellularLocation>
</comment>
<dbReference type="GO" id="GO:0030026">
    <property type="term" value="P:intracellular manganese ion homeostasis"/>
    <property type="evidence" value="ECO:0007669"/>
    <property type="project" value="InterPro"/>
</dbReference>
<dbReference type="OrthoDB" id="5506246at2"/>
<dbReference type="EMBL" id="CXWD01000004">
    <property type="protein sequence ID" value="CTQ66406.1"/>
    <property type="molecule type" value="Genomic_DNA"/>
</dbReference>
<accession>A0A0M6ZVY6</accession>
<dbReference type="RefSeq" id="WP_055670876.1">
    <property type="nucleotide sequence ID" value="NZ_CXWD01000004.1"/>
</dbReference>
<evidence type="ECO:0000256" key="1">
    <source>
        <dbReference type="ARBA" id="ARBA00004127"/>
    </source>
</evidence>
<feature type="transmembrane region" description="Helical" evidence="5">
    <location>
        <begin position="183"/>
        <end position="201"/>
    </location>
</feature>